<reference evidence="1 2" key="1">
    <citation type="submission" date="2019-08" db="EMBL/GenBank/DDBJ databases">
        <title>Complete genome sequence of Spiroplasma chinense CCH (DSM 19755).</title>
        <authorList>
            <person name="Shen H.-Y."/>
            <person name="Lin Y.-C."/>
            <person name="Chou L."/>
            <person name="Kuo C.-H."/>
        </authorList>
    </citation>
    <scope>NUCLEOTIDE SEQUENCE [LARGE SCALE GENOMIC DNA]</scope>
    <source>
        <strain evidence="1 2">CCH</strain>
    </source>
</reference>
<dbReference type="InterPro" id="IPR006901">
    <property type="entry name" value="TrmK"/>
</dbReference>
<dbReference type="PANTHER" id="PTHR38451:SF1">
    <property type="entry name" value="TRNA (ADENINE(22)-N(1))-METHYLTRANSFERASE"/>
    <property type="match status" value="1"/>
</dbReference>
<protein>
    <submittedName>
        <fullName evidence="1">tRNA (Adenine22-N1)-methyltransferase</fullName>
    </submittedName>
</protein>
<dbReference type="AlphaFoldDB" id="A0A5B9Y5P1"/>
<dbReference type="PANTHER" id="PTHR38451">
    <property type="entry name" value="TRNA (ADENINE(22)-N(1))-METHYLTRANSFERASE"/>
    <property type="match status" value="1"/>
</dbReference>
<dbReference type="EMBL" id="CP043026">
    <property type="protein sequence ID" value="QEH62046.1"/>
    <property type="molecule type" value="Genomic_DNA"/>
</dbReference>
<dbReference type="KEGG" id="schi:SCHIN_v1c08510"/>
<gene>
    <name evidence="1" type="primary">trmK</name>
    <name evidence="1" type="ORF">SCHIN_v1c08510</name>
</gene>
<dbReference type="Gene3D" id="3.40.50.150">
    <property type="entry name" value="Vaccinia Virus protein VP39"/>
    <property type="match status" value="1"/>
</dbReference>
<evidence type="ECO:0000313" key="2">
    <source>
        <dbReference type="Proteomes" id="UP000323144"/>
    </source>
</evidence>
<dbReference type="RefSeq" id="WP_166508417.1">
    <property type="nucleotide sequence ID" value="NZ_CP043026.1"/>
</dbReference>
<dbReference type="InterPro" id="IPR029063">
    <property type="entry name" value="SAM-dependent_MTases_sf"/>
</dbReference>
<proteinExistence type="predicted"/>
<evidence type="ECO:0000313" key="1">
    <source>
        <dbReference type="EMBL" id="QEH62046.1"/>
    </source>
</evidence>
<dbReference type="Pfam" id="PF04816">
    <property type="entry name" value="TrmK"/>
    <property type="match status" value="1"/>
</dbReference>
<sequence length="229" mass="26524">MSFLTPRLFAIANMISDREVVADIGTDHAYLSIYLAKDKRASKIFATDINEKPLAVAKNNIMSFGVADKIELLLADGIEWIREKDLKISSCIMAGMGSGTILKILEDDCKNIDCYVISSNTDVEPIRKWAKSKKYFIEREEIILDNDIIYEIIKINKFAGQKIKTKEDLIFGPILYKTKHNQYFLTKWMEEEQKLTTLLNQIPKNEKKYKEFLKRKNIITKMLKKENSN</sequence>
<dbReference type="Proteomes" id="UP000323144">
    <property type="component" value="Chromosome"/>
</dbReference>
<dbReference type="GO" id="GO:0032259">
    <property type="term" value="P:methylation"/>
    <property type="evidence" value="ECO:0007669"/>
    <property type="project" value="UniProtKB-KW"/>
</dbReference>
<dbReference type="Gene3D" id="1.10.287.1890">
    <property type="match status" value="1"/>
</dbReference>
<dbReference type="SUPFAM" id="SSF53335">
    <property type="entry name" value="S-adenosyl-L-methionine-dependent methyltransferases"/>
    <property type="match status" value="1"/>
</dbReference>
<accession>A0A5B9Y5P1</accession>
<organism evidence="1 2">
    <name type="scientific">Spiroplasma chinense</name>
    <dbReference type="NCBI Taxonomy" id="216932"/>
    <lineage>
        <taxon>Bacteria</taxon>
        <taxon>Bacillati</taxon>
        <taxon>Mycoplasmatota</taxon>
        <taxon>Mollicutes</taxon>
        <taxon>Entomoplasmatales</taxon>
        <taxon>Spiroplasmataceae</taxon>
        <taxon>Spiroplasma</taxon>
    </lineage>
</organism>
<dbReference type="GO" id="GO:0160105">
    <property type="term" value="F:tRNA (adenine(22)-N1)-methyltransferase activity"/>
    <property type="evidence" value="ECO:0007669"/>
    <property type="project" value="InterPro"/>
</dbReference>
<keyword evidence="1" id="KW-0489">Methyltransferase</keyword>
<keyword evidence="2" id="KW-1185">Reference proteome</keyword>
<dbReference type="PIRSF" id="PIRSF018637">
    <property type="entry name" value="TrmK"/>
    <property type="match status" value="1"/>
</dbReference>
<name>A0A5B9Y5P1_9MOLU</name>
<keyword evidence="1" id="KW-0808">Transferase</keyword>